<dbReference type="EMBL" id="LJYW01000001">
    <property type="protein sequence ID" value="KPL54712.1"/>
    <property type="molecule type" value="Genomic_DNA"/>
</dbReference>
<name>A0A0P6VTX1_9HYPH</name>
<proteinExistence type="predicted"/>
<sequence length="148" mass="15814">MTLKLVALDGEDLAVLSACVQDAVIKVGDLDWQPKAGLFALAMNRFAWEQTPGAEPARSGTAAFERRRACLHFARVGRVRSHGIDRHRPGEVLVLLAITFTPSEGPSGTVELLFAGGAAIRLDVECLEAQLSDLGGAWATGNLPAHER</sequence>
<dbReference type="Proteomes" id="UP000048984">
    <property type="component" value="Unassembled WGS sequence"/>
</dbReference>
<comment type="caution">
    <text evidence="1">The sequence shown here is derived from an EMBL/GenBank/DDBJ whole genome shotgun (WGS) entry which is preliminary data.</text>
</comment>
<evidence type="ECO:0000313" key="1">
    <source>
        <dbReference type="EMBL" id="KPL54712.1"/>
    </source>
</evidence>
<dbReference type="STRING" id="665126.ABB55_22855"/>
<keyword evidence="2" id="KW-1185">Reference proteome</keyword>
<dbReference type="RefSeq" id="WP_054360878.1">
    <property type="nucleotide sequence ID" value="NZ_LJYW01000001.1"/>
</dbReference>
<dbReference type="AlphaFoldDB" id="A0A0P6VTX1"/>
<reference evidence="1 2" key="2">
    <citation type="submission" date="2015-10" db="EMBL/GenBank/DDBJ databases">
        <title>Draft Genome Sequence of Prosthecomicrobium hirschii ATCC 27832.</title>
        <authorList>
            <person name="Daniel J."/>
            <person name="Givan S.A."/>
            <person name="Brun Y.V."/>
            <person name="Brown P.J."/>
        </authorList>
    </citation>
    <scope>NUCLEOTIDE SEQUENCE [LARGE SCALE GENOMIC DNA]</scope>
    <source>
        <strain evidence="1 2">16</strain>
    </source>
</reference>
<dbReference type="InterPro" id="IPR021335">
    <property type="entry name" value="DUF2948"/>
</dbReference>
<dbReference type="Pfam" id="PF11164">
    <property type="entry name" value="DUF2948"/>
    <property type="match status" value="1"/>
</dbReference>
<reference evidence="1 2" key="1">
    <citation type="submission" date="2015-09" db="EMBL/GenBank/DDBJ databases">
        <authorList>
            <person name="Jackson K.R."/>
            <person name="Lunt B.L."/>
            <person name="Fisher J.N.B."/>
            <person name="Gardner A.V."/>
            <person name="Bailey M.E."/>
            <person name="Deus L.M."/>
            <person name="Earl A.S."/>
            <person name="Gibby P.D."/>
            <person name="Hartmann K.A."/>
            <person name="Liu J.E."/>
            <person name="Manci A.M."/>
            <person name="Nielsen D.A."/>
            <person name="Solomon M.B."/>
            <person name="Breakwell D.P."/>
            <person name="Burnett S.H."/>
            <person name="Grose J.H."/>
        </authorList>
    </citation>
    <scope>NUCLEOTIDE SEQUENCE [LARGE SCALE GENOMIC DNA]</scope>
    <source>
        <strain evidence="1 2">16</strain>
    </source>
</reference>
<evidence type="ECO:0008006" key="3">
    <source>
        <dbReference type="Google" id="ProtNLM"/>
    </source>
</evidence>
<protein>
    <recommendedName>
        <fullName evidence="3">DUF2948 domain-containing protein</fullName>
    </recommendedName>
</protein>
<organism evidence="1 2">
    <name type="scientific">Prosthecodimorpha hirschii</name>
    <dbReference type="NCBI Taxonomy" id="665126"/>
    <lineage>
        <taxon>Bacteria</taxon>
        <taxon>Pseudomonadati</taxon>
        <taxon>Pseudomonadota</taxon>
        <taxon>Alphaproteobacteria</taxon>
        <taxon>Hyphomicrobiales</taxon>
        <taxon>Ancalomicrobiaceae</taxon>
        <taxon>Prosthecodimorpha</taxon>
    </lineage>
</organism>
<evidence type="ECO:0000313" key="2">
    <source>
        <dbReference type="Proteomes" id="UP000048984"/>
    </source>
</evidence>
<accession>A0A0P6VTX1</accession>
<gene>
    <name evidence="1" type="ORF">ABB55_22855</name>
</gene>